<accession>A0A511AHD8</accession>
<dbReference type="NCBIfam" id="NF009201">
    <property type="entry name" value="PRK12549.1"/>
    <property type="match status" value="1"/>
</dbReference>
<feature type="active site" description="Proton acceptor" evidence="3">
    <location>
        <position position="85"/>
    </location>
</feature>
<comment type="subunit">
    <text evidence="3">Homodimer.</text>
</comment>
<comment type="caution">
    <text evidence="7">The sequence shown here is derived from an EMBL/GenBank/DDBJ whole genome shotgun (WGS) entry which is preliminary data.</text>
</comment>
<dbReference type="InterPro" id="IPR022893">
    <property type="entry name" value="Shikimate_DH_fam"/>
</dbReference>
<proteinExistence type="inferred from homology"/>
<feature type="binding site" evidence="3">
    <location>
        <position position="106"/>
    </location>
    <ligand>
        <name>shikimate</name>
        <dbReference type="ChEBI" id="CHEBI:36208"/>
    </ligand>
</feature>
<dbReference type="AlphaFoldDB" id="A0A511AHD8"/>
<dbReference type="CDD" id="cd01065">
    <property type="entry name" value="NAD_bind_Shikimate_DH"/>
    <property type="match status" value="1"/>
</dbReference>
<gene>
    <name evidence="3 7" type="primary">aroE</name>
    <name evidence="7" type="ORF">MAE01_25680</name>
</gene>
<evidence type="ECO:0000313" key="7">
    <source>
        <dbReference type="EMBL" id="GEK87392.1"/>
    </source>
</evidence>
<feature type="binding site" evidence="3">
    <location>
        <position position="261"/>
    </location>
    <ligand>
        <name>NADP(+)</name>
        <dbReference type="ChEBI" id="CHEBI:58349"/>
    </ligand>
</feature>
<comment type="pathway">
    <text evidence="1 3">Metabolic intermediate biosynthesis; chorismate biosynthesis; chorismate from D-erythrose 4-phosphate and phosphoenolpyruvate: step 4/7.</text>
</comment>
<dbReference type="Proteomes" id="UP000321225">
    <property type="component" value="Unassembled WGS sequence"/>
</dbReference>
<keyword evidence="3" id="KW-0521">NADP</keyword>
<dbReference type="Gene3D" id="3.40.50.10860">
    <property type="entry name" value="Leucine Dehydrogenase, chain A, domain 1"/>
    <property type="match status" value="1"/>
</dbReference>
<dbReference type="EC" id="1.1.1.25" evidence="3"/>
<keyword evidence="8" id="KW-1185">Reference proteome</keyword>
<dbReference type="GO" id="GO:0005829">
    <property type="term" value="C:cytosol"/>
    <property type="evidence" value="ECO:0007669"/>
    <property type="project" value="TreeGrafter"/>
</dbReference>
<feature type="binding site" evidence="3">
    <location>
        <position position="238"/>
    </location>
    <ligand>
        <name>NADP(+)</name>
        <dbReference type="ChEBI" id="CHEBI:58349"/>
    </ligand>
</feature>
<dbReference type="GO" id="GO:0004764">
    <property type="term" value="F:shikimate 3-dehydrogenase (NADP+) activity"/>
    <property type="evidence" value="ECO:0007669"/>
    <property type="project" value="UniProtKB-UniRule"/>
</dbReference>
<dbReference type="NCBIfam" id="NF001319">
    <property type="entry name" value="PRK00258.3-3"/>
    <property type="match status" value="1"/>
</dbReference>
<keyword evidence="2 3" id="KW-0057">Aromatic amino acid biosynthesis</keyword>
<evidence type="ECO:0000256" key="4">
    <source>
        <dbReference type="SAM" id="MobiDB-lite"/>
    </source>
</evidence>
<dbReference type="InterPro" id="IPR041121">
    <property type="entry name" value="SDH_C"/>
</dbReference>
<dbReference type="GO" id="GO:0009073">
    <property type="term" value="P:aromatic amino acid family biosynthetic process"/>
    <property type="evidence" value="ECO:0007669"/>
    <property type="project" value="UniProtKB-KW"/>
</dbReference>
<feature type="binding site" evidence="3">
    <location>
        <position position="268"/>
    </location>
    <ligand>
        <name>shikimate</name>
        <dbReference type="ChEBI" id="CHEBI:36208"/>
    </ligand>
</feature>
<dbReference type="GO" id="GO:0019632">
    <property type="term" value="P:shikimate metabolic process"/>
    <property type="evidence" value="ECO:0007669"/>
    <property type="project" value="TreeGrafter"/>
</dbReference>
<feature type="domain" description="Shikimate dehydrogenase substrate binding N-terminal" evidence="5">
    <location>
        <begin position="21"/>
        <end position="108"/>
    </location>
</feature>
<dbReference type="SUPFAM" id="SSF53223">
    <property type="entry name" value="Aminoacid dehydrogenase-like, N-terminal domain"/>
    <property type="match status" value="1"/>
</dbReference>
<dbReference type="SUPFAM" id="SSF51735">
    <property type="entry name" value="NAD(P)-binding Rossmann-fold domains"/>
    <property type="match status" value="1"/>
</dbReference>
<comment type="catalytic activity">
    <reaction evidence="3">
        <text>shikimate + NADP(+) = 3-dehydroshikimate + NADPH + H(+)</text>
        <dbReference type="Rhea" id="RHEA:17737"/>
        <dbReference type="ChEBI" id="CHEBI:15378"/>
        <dbReference type="ChEBI" id="CHEBI:16630"/>
        <dbReference type="ChEBI" id="CHEBI:36208"/>
        <dbReference type="ChEBI" id="CHEBI:57783"/>
        <dbReference type="ChEBI" id="CHEBI:58349"/>
        <dbReference type="EC" id="1.1.1.25"/>
    </reaction>
</comment>
<sequence>MTLTDLDTTVSARRPAVLIGLIGEGVTPSLSPPMHELEGARHGMHYVYRTIDLAPAEGTPEYLEALLRAARRLGFNGLNITHPVKQAVVPLLDDLSDSARAVGAVNTVVFTDAGTIGHNTDVTGFDAALRDAFGVEPLERVVLLGTGGAGSAVATALAQRPVTDLVLIDQVPVRASALAAQVNALGAASARAADLGDLPGVLAGADLVVNATPIGMAAHPGTPFDVALLPDGIRVADIVYRPADTALLQAARARGIRTMSGLGMAMHQAADAFEIFTGERADRTAMLADLNDLVAAEATGNPPATPETAPERGENR</sequence>
<evidence type="ECO:0000256" key="3">
    <source>
        <dbReference type="HAMAP-Rule" id="MF_00222"/>
    </source>
</evidence>
<comment type="caution">
    <text evidence="3">Lacks conserved residue(s) required for the propagation of feature annotation.</text>
</comment>
<dbReference type="InterPro" id="IPR046346">
    <property type="entry name" value="Aminoacid_DH-like_N_sf"/>
</dbReference>
<feature type="binding site" evidence="3">
    <location>
        <begin position="29"/>
        <end position="31"/>
    </location>
    <ligand>
        <name>shikimate</name>
        <dbReference type="ChEBI" id="CHEBI:36208"/>
    </ligand>
</feature>
<dbReference type="EMBL" id="BJUW01000013">
    <property type="protein sequence ID" value="GEK87392.1"/>
    <property type="molecule type" value="Genomic_DNA"/>
</dbReference>
<dbReference type="RefSeq" id="WP_229718251.1">
    <property type="nucleotide sequence ID" value="NZ_BJUW01000013.1"/>
</dbReference>
<dbReference type="InterPro" id="IPR036291">
    <property type="entry name" value="NAD(P)-bd_dom_sf"/>
</dbReference>
<evidence type="ECO:0000256" key="2">
    <source>
        <dbReference type="ARBA" id="ARBA00023141"/>
    </source>
</evidence>
<keyword evidence="3" id="KW-0560">Oxidoreductase</keyword>
<dbReference type="PANTHER" id="PTHR21089:SF1">
    <property type="entry name" value="BIFUNCTIONAL 3-DEHYDROQUINATE DEHYDRATASE_SHIKIMATE DEHYDROGENASE, CHLOROPLASTIC"/>
    <property type="match status" value="1"/>
</dbReference>
<organism evidence="7 8">
    <name type="scientific">Microbacterium aerolatum</name>
    <dbReference type="NCBI Taxonomy" id="153731"/>
    <lineage>
        <taxon>Bacteria</taxon>
        <taxon>Bacillati</taxon>
        <taxon>Actinomycetota</taxon>
        <taxon>Actinomycetes</taxon>
        <taxon>Micrococcales</taxon>
        <taxon>Microbacteriaceae</taxon>
        <taxon>Microbacterium</taxon>
    </lineage>
</organism>
<dbReference type="UniPathway" id="UPA00053">
    <property type="reaction ID" value="UER00087"/>
</dbReference>
<evidence type="ECO:0000259" key="6">
    <source>
        <dbReference type="Pfam" id="PF18317"/>
    </source>
</evidence>
<dbReference type="InterPro" id="IPR013708">
    <property type="entry name" value="Shikimate_DH-bd_N"/>
</dbReference>
<evidence type="ECO:0000313" key="8">
    <source>
        <dbReference type="Proteomes" id="UP000321225"/>
    </source>
</evidence>
<evidence type="ECO:0000259" key="5">
    <source>
        <dbReference type="Pfam" id="PF08501"/>
    </source>
</evidence>
<dbReference type="Pfam" id="PF18317">
    <property type="entry name" value="SDH_C"/>
    <property type="match status" value="1"/>
</dbReference>
<evidence type="ECO:0000256" key="1">
    <source>
        <dbReference type="ARBA" id="ARBA00004871"/>
    </source>
</evidence>
<feature type="region of interest" description="Disordered" evidence="4">
    <location>
        <begin position="296"/>
        <end position="316"/>
    </location>
</feature>
<keyword evidence="3" id="KW-0028">Amino-acid biosynthesis</keyword>
<dbReference type="GO" id="GO:0008652">
    <property type="term" value="P:amino acid biosynthetic process"/>
    <property type="evidence" value="ECO:0007669"/>
    <property type="project" value="UniProtKB-KW"/>
</dbReference>
<feature type="binding site" evidence="3">
    <location>
        <position position="121"/>
    </location>
    <ligand>
        <name>shikimate</name>
        <dbReference type="ChEBI" id="CHEBI:36208"/>
    </ligand>
</feature>
<name>A0A511AHD8_9MICO</name>
<comment type="function">
    <text evidence="3">Involved in the biosynthesis of the chorismate, which leads to the biosynthesis of aromatic amino acids. Catalyzes the reversible NADPH linked reduction of 3-dehydroshikimate (DHSA) to yield shikimate (SA).</text>
</comment>
<protein>
    <recommendedName>
        <fullName evidence="3">Shikimate dehydrogenase (NADP(+))</fullName>
        <shortName evidence="3">SDH</shortName>
        <ecNumber evidence="3">1.1.1.25</ecNumber>
    </recommendedName>
</protein>
<dbReference type="GO" id="GO:0009423">
    <property type="term" value="P:chorismate biosynthetic process"/>
    <property type="evidence" value="ECO:0007669"/>
    <property type="project" value="UniProtKB-UniRule"/>
</dbReference>
<feature type="binding site" evidence="3">
    <location>
        <position position="97"/>
    </location>
    <ligand>
        <name>NADP(+)</name>
        <dbReference type="ChEBI" id="CHEBI:58349"/>
    </ligand>
</feature>
<comment type="similarity">
    <text evidence="3">Belongs to the shikimate dehydrogenase family.</text>
</comment>
<feature type="domain" description="SDH C-terminal" evidence="6">
    <location>
        <begin position="261"/>
        <end position="288"/>
    </location>
</feature>
<feature type="binding site" evidence="3">
    <location>
        <position position="240"/>
    </location>
    <ligand>
        <name>shikimate</name>
        <dbReference type="ChEBI" id="CHEBI:36208"/>
    </ligand>
</feature>
<feature type="binding site" evidence="3">
    <location>
        <position position="81"/>
    </location>
    <ligand>
        <name>shikimate</name>
        <dbReference type="ChEBI" id="CHEBI:36208"/>
    </ligand>
</feature>
<reference evidence="7 8" key="1">
    <citation type="submission" date="2019-07" db="EMBL/GenBank/DDBJ databases">
        <title>Whole genome shotgun sequence of Microbacterium aerolatum NBRC 103071.</title>
        <authorList>
            <person name="Hosoyama A."/>
            <person name="Uohara A."/>
            <person name="Ohji S."/>
            <person name="Ichikawa N."/>
        </authorList>
    </citation>
    <scope>NUCLEOTIDE SEQUENCE [LARGE SCALE GENOMIC DNA]</scope>
    <source>
        <strain evidence="7 8">NBRC 103071</strain>
    </source>
</reference>
<dbReference type="GO" id="GO:0050661">
    <property type="term" value="F:NADP binding"/>
    <property type="evidence" value="ECO:0007669"/>
    <property type="project" value="TreeGrafter"/>
</dbReference>
<dbReference type="Gene3D" id="3.40.50.720">
    <property type="entry name" value="NAD(P)-binding Rossmann-like Domain"/>
    <property type="match status" value="1"/>
</dbReference>
<dbReference type="PANTHER" id="PTHR21089">
    <property type="entry name" value="SHIKIMATE DEHYDROGENASE"/>
    <property type="match status" value="1"/>
</dbReference>
<dbReference type="HAMAP" id="MF_00222">
    <property type="entry name" value="Shikimate_DH_AroE"/>
    <property type="match status" value="1"/>
</dbReference>
<dbReference type="Pfam" id="PF08501">
    <property type="entry name" value="Shikimate_dh_N"/>
    <property type="match status" value="1"/>
</dbReference>